<evidence type="ECO:0000256" key="4">
    <source>
        <dbReference type="ARBA" id="ARBA00022989"/>
    </source>
</evidence>
<dbReference type="EMBL" id="LVYV01000023">
    <property type="protein sequence ID" value="KZD22212.1"/>
    <property type="molecule type" value="Genomic_DNA"/>
</dbReference>
<dbReference type="PANTHER" id="PTHR30482:SF17">
    <property type="entry name" value="ABC TRANSPORTER ATP-BINDING PROTEIN"/>
    <property type="match status" value="1"/>
</dbReference>
<evidence type="ECO:0000256" key="6">
    <source>
        <dbReference type="SAM" id="Phobius"/>
    </source>
</evidence>
<proteinExistence type="predicted"/>
<feature type="transmembrane region" description="Helical" evidence="6">
    <location>
        <begin position="112"/>
        <end position="129"/>
    </location>
</feature>
<sequence length="334" mass="35700">MSMPNLRVRLFGIACLVMAIALPFCVSTYYTQFLAKALIMGMLAMSLNLVVGHGGLVSLCHAAFFGLAGYVLALLSPRYDAASLLTTLPIAILCSGTAALLIGALVLRTRGVYFIMVTLAFGEMLFFFFHDTKFAGGSDGISVNIRPEIAIAGRQLLDLDKPMTFYFVVLGFLVGVIALLTMVVRSPFGRALAAARDNERRARSLGFPIFRLRLTAFTLSGALAGVAGYLAAAQFGFVAPQMLGWHQSATILVMVLIGGLRSVTGPLVGALVLIGMEEVLKAHLDNWKLVEGLIIIGIVILLPNGVRQIWSMVFGASPQRAAEIKPAAAEARHA</sequence>
<dbReference type="STRING" id="943830.A4A58_09150"/>
<dbReference type="RefSeq" id="WP_068734710.1">
    <property type="nucleotide sequence ID" value="NZ_LVYV01000023.1"/>
</dbReference>
<keyword evidence="2" id="KW-1003">Cell membrane</keyword>
<comment type="caution">
    <text evidence="7">The sequence shown here is derived from an EMBL/GenBank/DDBJ whole genome shotgun (WGS) entry which is preliminary data.</text>
</comment>
<gene>
    <name evidence="7" type="ORF">A4A58_09150</name>
</gene>
<keyword evidence="4 6" id="KW-1133">Transmembrane helix</keyword>
<organism evidence="7 8">
    <name type="scientific">Tardiphaga robiniae</name>
    <dbReference type="NCBI Taxonomy" id="943830"/>
    <lineage>
        <taxon>Bacteria</taxon>
        <taxon>Pseudomonadati</taxon>
        <taxon>Pseudomonadota</taxon>
        <taxon>Alphaproteobacteria</taxon>
        <taxon>Hyphomicrobiales</taxon>
        <taxon>Nitrobacteraceae</taxon>
        <taxon>Tardiphaga</taxon>
    </lineage>
</organism>
<feature type="transmembrane region" description="Helical" evidence="6">
    <location>
        <begin position="251"/>
        <end position="274"/>
    </location>
</feature>
<dbReference type="CDD" id="cd06581">
    <property type="entry name" value="TM_PBP1_LivM_like"/>
    <property type="match status" value="1"/>
</dbReference>
<feature type="transmembrane region" description="Helical" evidence="6">
    <location>
        <begin position="205"/>
        <end position="231"/>
    </location>
</feature>
<dbReference type="Proteomes" id="UP000076574">
    <property type="component" value="Unassembled WGS sequence"/>
</dbReference>
<reference evidence="7 8" key="1">
    <citation type="submission" date="2016-03" db="EMBL/GenBank/DDBJ databases">
        <title>Microsymbionts genomes from the relict species Vavilovia formosa (Stev.) Fed.</title>
        <authorList>
            <person name="Kopat V."/>
            <person name="Chirak E."/>
            <person name="Kimeklis A."/>
            <person name="Andronov E."/>
        </authorList>
    </citation>
    <scope>NUCLEOTIDE SEQUENCE [LARGE SCALE GENOMIC DNA]</scope>
    <source>
        <strain evidence="7 8">Vaf07</strain>
    </source>
</reference>
<feature type="transmembrane region" description="Helical" evidence="6">
    <location>
        <begin position="163"/>
        <end position="184"/>
    </location>
</feature>
<feature type="transmembrane region" description="Helical" evidence="6">
    <location>
        <begin position="56"/>
        <end position="75"/>
    </location>
</feature>
<feature type="transmembrane region" description="Helical" evidence="6">
    <location>
        <begin position="286"/>
        <end position="306"/>
    </location>
</feature>
<keyword evidence="3 6" id="KW-0812">Transmembrane</keyword>
<dbReference type="InterPro" id="IPR001851">
    <property type="entry name" value="ABC_transp_permease"/>
</dbReference>
<keyword evidence="8" id="KW-1185">Reference proteome</keyword>
<evidence type="ECO:0000313" key="8">
    <source>
        <dbReference type="Proteomes" id="UP000076574"/>
    </source>
</evidence>
<dbReference type="OrthoDB" id="9804361at2"/>
<evidence type="ECO:0000256" key="2">
    <source>
        <dbReference type="ARBA" id="ARBA00022475"/>
    </source>
</evidence>
<protein>
    <submittedName>
        <fullName evidence="7">ABC transporter permease</fullName>
    </submittedName>
</protein>
<dbReference type="InterPro" id="IPR043428">
    <property type="entry name" value="LivM-like"/>
</dbReference>
<comment type="subcellular location">
    <subcellularLocation>
        <location evidence="1">Cell membrane</location>
        <topology evidence="1">Multi-pass membrane protein</topology>
    </subcellularLocation>
</comment>
<keyword evidence="5 6" id="KW-0472">Membrane</keyword>
<dbReference type="Pfam" id="PF02653">
    <property type="entry name" value="BPD_transp_2"/>
    <property type="match status" value="1"/>
</dbReference>
<feature type="transmembrane region" description="Helical" evidence="6">
    <location>
        <begin position="81"/>
        <end position="105"/>
    </location>
</feature>
<dbReference type="AlphaFoldDB" id="A0A161SNK5"/>
<dbReference type="GO" id="GO:0005886">
    <property type="term" value="C:plasma membrane"/>
    <property type="evidence" value="ECO:0007669"/>
    <property type="project" value="UniProtKB-SubCell"/>
</dbReference>
<evidence type="ECO:0000256" key="3">
    <source>
        <dbReference type="ARBA" id="ARBA00022692"/>
    </source>
</evidence>
<name>A0A161SNK5_9BRAD</name>
<evidence type="ECO:0000256" key="1">
    <source>
        <dbReference type="ARBA" id="ARBA00004651"/>
    </source>
</evidence>
<evidence type="ECO:0000256" key="5">
    <source>
        <dbReference type="ARBA" id="ARBA00023136"/>
    </source>
</evidence>
<accession>A0A161SNK5</accession>
<evidence type="ECO:0000313" key="7">
    <source>
        <dbReference type="EMBL" id="KZD22212.1"/>
    </source>
</evidence>
<dbReference type="GO" id="GO:0015658">
    <property type="term" value="F:branched-chain amino acid transmembrane transporter activity"/>
    <property type="evidence" value="ECO:0007669"/>
    <property type="project" value="InterPro"/>
</dbReference>
<dbReference type="PANTHER" id="PTHR30482">
    <property type="entry name" value="HIGH-AFFINITY BRANCHED-CHAIN AMINO ACID TRANSPORT SYSTEM PERMEASE"/>
    <property type="match status" value="1"/>
</dbReference>